<accession>A0A834C7S1</accession>
<evidence type="ECO:0000313" key="2">
    <source>
        <dbReference type="Proteomes" id="UP000646548"/>
    </source>
</evidence>
<dbReference type="Proteomes" id="UP000646548">
    <property type="component" value="Unassembled WGS sequence"/>
</dbReference>
<dbReference type="EMBL" id="WKFB01000471">
    <property type="protein sequence ID" value="KAF6722070.1"/>
    <property type="molecule type" value="Genomic_DNA"/>
</dbReference>
<gene>
    <name evidence="1" type="ORF">FQA47_007665</name>
</gene>
<reference evidence="1" key="1">
    <citation type="journal article" name="BMC Genomics">
        <title>Long-read sequencing and de novo genome assembly of marine medaka (Oryzias melastigma).</title>
        <authorList>
            <person name="Liang P."/>
            <person name="Saqib H.S.A."/>
            <person name="Ni X."/>
            <person name="Shen Y."/>
        </authorList>
    </citation>
    <scope>NUCLEOTIDE SEQUENCE</scope>
    <source>
        <strain evidence="1">Bigg-433</strain>
    </source>
</reference>
<sequence>MTQQSGVVRCCVIPRNTGSAFQGHEEEGSDISAAALPKNQPAPSRLSVCGIRRGVRLILTGRPYRQPLYPSGSGRFAHREAAAGRSFSGAAAGGVALCTAAVNSGLSTRILQASDCPSGISKTPICVAGSYQEDHLHIFG</sequence>
<protein>
    <submittedName>
        <fullName evidence="1">Uncharacterized protein</fullName>
    </submittedName>
</protein>
<dbReference type="AlphaFoldDB" id="A0A834C7S1"/>
<evidence type="ECO:0000313" key="1">
    <source>
        <dbReference type="EMBL" id="KAF6722070.1"/>
    </source>
</evidence>
<proteinExistence type="predicted"/>
<comment type="caution">
    <text evidence="1">The sequence shown here is derived from an EMBL/GenBank/DDBJ whole genome shotgun (WGS) entry which is preliminary data.</text>
</comment>
<name>A0A834C7S1_ORYME</name>
<organism evidence="1 2">
    <name type="scientific">Oryzias melastigma</name>
    <name type="common">Marine medaka</name>
    <dbReference type="NCBI Taxonomy" id="30732"/>
    <lineage>
        <taxon>Eukaryota</taxon>
        <taxon>Metazoa</taxon>
        <taxon>Chordata</taxon>
        <taxon>Craniata</taxon>
        <taxon>Vertebrata</taxon>
        <taxon>Euteleostomi</taxon>
        <taxon>Actinopterygii</taxon>
        <taxon>Neopterygii</taxon>
        <taxon>Teleostei</taxon>
        <taxon>Neoteleostei</taxon>
        <taxon>Acanthomorphata</taxon>
        <taxon>Ovalentaria</taxon>
        <taxon>Atherinomorphae</taxon>
        <taxon>Beloniformes</taxon>
        <taxon>Adrianichthyidae</taxon>
        <taxon>Oryziinae</taxon>
        <taxon>Oryzias</taxon>
    </lineage>
</organism>